<evidence type="ECO:0000313" key="1">
    <source>
        <dbReference type="EMBL" id="EDX72492.1"/>
    </source>
</evidence>
<accession>B4W050</accession>
<dbReference type="HOGENOM" id="CLU_3214822_0_0_3"/>
<keyword evidence="2" id="KW-1185">Reference proteome</keyword>
<sequence>MHGGDQNMLRFCCTGEGKPDSLASLLLPSPRCGRGAGGEGFSLS</sequence>
<name>B4W050_9CYAN</name>
<gene>
    <name evidence="1" type="ORF">MC7420_3564</name>
</gene>
<organism evidence="1 2">
    <name type="scientific">Coleofasciculus chthonoplastes PCC 7420</name>
    <dbReference type="NCBI Taxonomy" id="118168"/>
    <lineage>
        <taxon>Bacteria</taxon>
        <taxon>Bacillati</taxon>
        <taxon>Cyanobacteriota</taxon>
        <taxon>Cyanophyceae</taxon>
        <taxon>Coleofasciculales</taxon>
        <taxon>Coleofasciculaceae</taxon>
        <taxon>Coleofasciculus</taxon>
    </lineage>
</organism>
<reference evidence="1 2" key="1">
    <citation type="submission" date="2008-07" db="EMBL/GenBank/DDBJ databases">
        <authorList>
            <person name="Tandeau de Marsac N."/>
            <person name="Ferriera S."/>
            <person name="Johnson J."/>
            <person name="Kravitz S."/>
            <person name="Beeson K."/>
            <person name="Sutton G."/>
            <person name="Rogers Y.-H."/>
            <person name="Friedman R."/>
            <person name="Frazier M."/>
            <person name="Venter J.C."/>
        </authorList>
    </citation>
    <scope>NUCLEOTIDE SEQUENCE [LARGE SCALE GENOMIC DNA]</scope>
    <source>
        <strain evidence="1 2">PCC 7420</strain>
    </source>
</reference>
<evidence type="ECO:0000313" key="2">
    <source>
        <dbReference type="Proteomes" id="UP000003835"/>
    </source>
</evidence>
<proteinExistence type="predicted"/>
<protein>
    <submittedName>
        <fullName evidence="1">Uncharacterized protein</fullName>
    </submittedName>
</protein>
<dbReference type="Proteomes" id="UP000003835">
    <property type="component" value="Unassembled WGS sequence"/>
</dbReference>
<dbReference type="AlphaFoldDB" id="B4W050"/>
<dbReference type="EMBL" id="DS989864">
    <property type="protein sequence ID" value="EDX72492.1"/>
    <property type="molecule type" value="Genomic_DNA"/>
</dbReference>